<accession>A0A9Q1BHH1</accession>
<organism evidence="1 2">
    <name type="scientific">Holothuria leucospilota</name>
    <name type="common">Black long sea cucumber</name>
    <name type="synonym">Mertensiothuria leucospilota</name>
    <dbReference type="NCBI Taxonomy" id="206669"/>
    <lineage>
        <taxon>Eukaryota</taxon>
        <taxon>Metazoa</taxon>
        <taxon>Echinodermata</taxon>
        <taxon>Eleutherozoa</taxon>
        <taxon>Echinozoa</taxon>
        <taxon>Holothuroidea</taxon>
        <taxon>Aspidochirotacea</taxon>
        <taxon>Aspidochirotida</taxon>
        <taxon>Holothuriidae</taxon>
        <taxon>Holothuria</taxon>
    </lineage>
</organism>
<reference evidence="1" key="1">
    <citation type="submission" date="2021-10" db="EMBL/GenBank/DDBJ databases">
        <title>Tropical sea cucumber genome reveals ecological adaptation and Cuvierian tubules defense mechanism.</title>
        <authorList>
            <person name="Chen T."/>
        </authorList>
    </citation>
    <scope>NUCLEOTIDE SEQUENCE</scope>
    <source>
        <strain evidence="1">Nanhai2018</strain>
        <tissue evidence="1">Muscle</tissue>
    </source>
</reference>
<dbReference type="Proteomes" id="UP001152320">
    <property type="component" value="Chromosome 16"/>
</dbReference>
<evidence type="ECO:0000313" key="2">
    <source>
        <dbReference type="Proteomes" id="UP001152320"/>
    </source>
</evidence>
<keyword evidence="2" id="KW-1185">Reference proteome</keyword>
<comment type="caution">
    <text evidence="1">The sequence shown here is derived from an EMBL/GenBank/DDBJ whole genome shotgun (WGS) entry which is preliminary data.</text>
</comment>
<protein>
    <submittedName>
        <fullName evidence="1">Uncharacterized protein</fullName>
    </submittedName>
</protein>
<gene>
    <name evidence="1" type="ORF">HOLleu_31736</name>
</gene>
<proteinExistence type="predicted"/>
<dbReference type="AlphaFoldDB" id="A0A9Q1BHH1"/>
<dbReference type="OrthoDB" id="7367179at2759"/>
<dbReference type="EMBL" id="JAIZAY010000016">
    <property type="protein sequence ID" value="KAJ8026795.1"/>
    <property type="molecule type" value="Genomic_DNA"/>
</dbReference>
<evidence type="ECO:0000313" key="1">
    <source>
        <dbReference type="EMBL" id="KAJ8026795.1"/>
    </source>
</evidence>
<sequence>MLAKKHKVTITQKYLVAGHTQMECDSMHSTIERKMVHKIFTERDYVVILQSARMRPALHKVRQMRHYEFMKMDSMHMASIRPGTKDGDSTVHDLRGIMYESDRQVKFKLAFSDDTTWETLPQCIQMLDNVQWSKMYQ</sequence>
<name>A0A9Q1BHH1_HOLLE</name>